<dbReference type="Proteomes" id="UP001056120">
    <property type="component" value="Linkage Group LG05"/>
</dbReference>
<protein>
    <submittedName>
        <fullName evidence="1">Uncharacterized protein</fullName>
    </submittedName>
</protein>
<reference evidence="1 2" key="2">
    <citation type="journal article" date="2022" name="Mol. Ecol. Resour.">
        <title>The genomes of chicory, endive, great burdock and yacon provide insights into Asteraceae paleo-polyploidization history and plant inulin production.</title>
        <authorList>
            <person name="Fan W."/>
            <person name="Wang S."/>
            <person name="Wang H."/>
            <person name="Wang A."/>
            <person name="Jiang F."/>
            <person name="Liu H."/>
            <person name="Zhao H."/>
            <person name="Xu D."/>
            <person name="Zhang Y."/>
        </authorList>
    </citation>
    <scope>NUCLEOTIDE SEQUENCE [LARGE SCALE GENOMIC DNA]</scope>
    <source>
        <strain evidence="2">cv. Yunnan</strain>
        <tissue evidence="1">Leaves</tissue>
    </source>
</reference>
<evidence type="ECO:0000313" key="1">
    <source>
        <dbReference type="EMBL" id="KAI3815270.1"/>
    </source>
</evidence>
<proteinExistence type="predicted"/>
<organism evidence="1 2">
    <name type="scientific">Smallanthus sonchifolius</name>
    <dbReference type="NCBI Taxonomy" id="185202"/>
    <lineage>
        <taxon>Eukaryota</taxon>
        <taxon>Viridiplantae</taxon>
        <taxon>Streptophyta</taxon>
        <taxon>Embryophyta</taxon>
        <taxon>Tracheophyta</taxon>
        <taxon>Spermatophyta</taxon>
        <taxon>Magnoliopsida</taxon>
        <taxon>eudicotyledons</taxon>
        <taxon>Gunneridae</taxon>
        <taxon>Pentapetalae</taxon>
        <taxon>asterids</taxon>
        <taxon>campanulids</taxon>
        <taxon>Asterales</taxon>
        <taxon>Asteraceae</taxon>
        <taxon>Asteroideae</taxon>
        <taxon>Heliantheae alliance</taxon>
        <taxon>Millerieae</taxon>
        <taxon>Smallanthus</taxon>
    </lineage>
</organism>
<reference evidence="2" key="1">
    <citation type="journal article" date="2022" name="Mol. Ecol. Resour.">
        <title>The genomes of chicory, endive, great burdock and yacon provide insights into Asteraceae palaeo-polyploidization history and plant inulin production.</title>
        <authorList>
            <person name="Fan W."/>
            <person name="Wang S."/>
            <person name="Wang H."/>
            <person name="Wang A."/>
            <person name="Jiang F."/>
            <person name="Liu H."/>
            <person name="Zhao H."/>
            <person name="Xu D."/>
            <person name="Zhang Y."/>
        </authorList>
    </citation>
    <scope>NUCLEOTIDE SEQUENCE [LARGE SCALE GENOMIC DNA]</scope>
    <source>
        <strain evidence="2">cv. Yunnan</strain>
    </source>
</reference>
<keyword evidence="2" id="KW-1185">Reference proteome</keyword>
<sequence>MSYTLCVKELQIHEATTEEEQEEINVIIPKPLEESESEITALQESVGKDYTWVNEVRITLPTEYELSHISIYTKFLEKMLTTPRIRELSYIMSFVPHSVDNAYARKIFNGNLMPNSVS</sequence>
<name>A0ACB9J6Q9_9ASTR</name>
<accession>A0ACB9J6Q9</accession>
<gene>
    <name evidence="1" type="ORF">L1987_14932</name>
</gene>
<evidence type="ECO:0000313" key="2">
    <source>
        <dbReference type="Proteomes" id="UP001056120"/>
    </source>
</evidence>
<comment type="caution">
    <text evidence="1">The sequence shown here is derived from an EMBL/GenBank/DDBJ whole genome shotgun (WGS) entry which is preliminary data.</text>
</comment>
<dbReference type="EMBL" id="CM042022">
    <property type="protein sequence ID" value="KAI3815270.1"/>
    <property type="molecule type" value="Genomic_DNA"/>
</dbReference>